<proteinExistence type="predicted"/>
<sequence length="67" mass="7504">MHQLEAEEPDATYDEIVAYVDYETTPSFKRRVVGALKAAGETAIEEVLDNPYVNITKDCIKGWMNPG</sequence>
<keyword evidence="2" id="KW-1185">Reference proteome</keyword>
<dbReference type="EMBL" id="JADEXN010000418">
    <property type="protein sequence ID" value="MBE9042715.1"/>
    <property type="molecule type" value="Genomic_DNA"/>
</dbReference>
<evidence type="ECO:0000313" key="1">
    <source>
        <dbReference type="EMBL" id="MBE9042715.1"/>
    </source>
</evidence>
<name>A0A928Z9I9_9CYAN</name>
<comment type="caution">
    <text evidence="1">The sequence shown here is derived from an EMBL/GenBank/DDBJ whole genome shotgun (WGS) entry which is preliminary data.</text>
</comment>
<dbReference type="AlphaFoldDB" id="A0A928Z9I9"/>
<accession>A0A928Z9I9</accession>
<organism evidence="1 2">
    <name type="scientific">Zarconia navalis LEGE 11467</name>
    <dbReference type="NCBI Taxonomy" id="1828826"/>
    <lineage>
        <taxon>Bacteria</taxon>
        <taxon>Bacillati</taxon>
        <taxon>Cyanobacteriota</taxon>
        <taxon>Cyanophyceae</taxon>
        <taxon>Oscillatoriophycideae</taxon>
        <taxon>Oscillatoriales</taxon>
        <taxon>Oscillatoriales incertae sedis</taxon>
        <taxon>Zarconia</taxon>
        <taxon>Zarconia navalis</taxon>
    </lineage>
</organism>
<gene>
    <name evidence="1" type="ORF">IQ235_18300</name>
</gene>
<dbReference type="Proteomes" id="UP000621799">
    <property type="component" value="Unassembled WGS sequence"/>
</dbReference>
<protein>
    <submittedName>
        <fullName evidence="1">Uncharacterized protein</fullName>
    </submittedName>
</protein>
<evidence type="ECO:0000313" key="2">
    <source>
        <dbReference type="Proteomes" id="UP000621799"/>
    </source>
</evidence>
<reference evidence="1" key="1">
    <citation type="submission" date="2020-10" db="EMBL/GenBank/DDBJ databases">
        <authorList>
            <person name="Castelo-Branco R."/>
            <person name="Eusebio N."/>
            <person name="Adriana R."/>
            <person name="Vieira A."/>
            <person name="Brugerolle De Fraissinette N."/>
            <person name="Rezende De Castro R."/>
            <person name="Schneider M.P."/>
            <person name="Vasconcelos V."/>
            <person name="Leao P.N."/>
        </authorList>
    </citation>
    <scope>NUCLEOTIDE SEQUENCE</scope>
    <source>
        <strain evidence="1">LEGE 11467</strain>
    </source>
</reference>